<dbReference type="InterPro" id="IPR004498">
    <property type="entry name" value="Ribosomal_PrmA_MeTrfase"/>
</dbReference>
<feature type="binding site" evidence="6">
    <location>
        <position position="157"/>
    </location>
    <ligand>
        <name>S-adenosyl-L-methionine</name>
        <dbReference type="ChEBI" id="CHEBI:59789"/>
    </ligand>
</feature>
<dbReference type="Pfam" id="PF06325">
    <property type="entry name" value="PrmA"/>
    <property type="match status" value="1"/>
</dbReference>
<dbReference type="AlphaFoldDB" id="A0A0H3A8Y6"/>
<dbReference type="GO" id="GO:0005737">
    <property type="term" value="C:cytoplasm"/>
    <property type="evidence" value="ECO:0007669"/>
    <property type="project" value="UniProtKB-SubCell"/>
</dbReference>
<feature type="binding site" evidence="6">
    <location>
        <position position="178"/>
    </location>
    <ligand>
        <name>S-adenosyl-L-methionine</name>
        <dbReference type="ChEBI" id="CHEBI:59789"/>
    </ligand>
</feature>
<evidence type="ECO:0000256" key="2">
    <source>
        <dbReference type="ARBA" id="ARBA00022490"/>
    </source>
</evidence>
<organism evidence="7 8">
    <name type="scientific">Nitratidesulfovibrio vulgaris (strain DP4)</name>
    <name type="common">Desulfovibrio vulgaris</name>
    <dbReference type="NCBI Taxonomy" id="391774"/>
    <lineage>
        <taxon>Bacteria</taxon>
        <taxon>Pseudomonadati</taxon>
        <taxon>Thermodesulfobacteriota</taxon>
        <taxon>Desulfovibrionia</taxon>
        <taxon>Desulfovibrionales</taxon>
        <taxon>Desulfovibrionaceae</taxon>
        <taxon>Nitratidesulfovibrio</taxon>
    </lineage>
</organism>
<name>A0A0H3A8Y6_NITV4</name>
<dbReference type="RefSeq" id="WP_011791929.1">
    <property type="nucleotide sequence ID" value="NC_008751.1"/>
</dbReference>
<evidence type="ECO:0000256" key="6">
    <source>
        <dbReference type="HAMAP-Rule" id="MF_00735"/>
    </source>
</evidence>
<dbReference type="EMBL" id="CP000527">
    <property type="protein sequence ID" value="ABM27941.1"/>
    <property type="molecule type" value="Genomic_DNA"/>
</dbReference>
<dbReference type="Gene3D" id="3.40.50.150">
    <property type="entry name" value="Vaccinia Virus protein VP39"/>
    <property type="match status" value="1"/>
</dbReference>
<dbReference type="HOGENOM" id="CLU_049382_3_1_7"/>
<keyword evidence="7" id="KW-0687">Ribonucleoprotein</keyword>
<comment type="catalytic activity">
    <reaction evidence="6">
        <text>L-lysyl-[protein] + 3 S-adenosyl-L-methionine = N(6),N(6),N(6)-trimethyl-L-lysyl-[protein] + 3 S-adenosyl-L-homocysteine + 3 H(+)</text>
        <dbReference type="Rhea" id="RHEA:54192"/>
        <dbReference type="Rhea" id="RHEA-COMP:9752"/>
        <dbReference type="Rhea" id="RHEA-COMP:13826"/>
        <dbReference type="ChEBI" id="CHEBI:15378"/>
        <dbReference type="ChEBI" id="CHEBI:29969"/>
        <dbReference type="ChEBI" id="CHEBI:57856"/>
        <dbReference type="ChEBI" id="CHEBI:59789"/>
        <dbReference type="ChEBI" id="CHEBI:61961"/>
    </reaction>
</comment>
<comment type="similarity">
    <text evidence="1 6">Belongs to the methyltransferase superfamily. PrmA family.</text>
</comment>
<evidence type="ECO:0000256" key="5">
    <source>
        <dbReference type="ARBA" id="ARBA00022691"/>
    </source>
</evidence>
<keyword evidence="7" id="KW-0689">Ribosomal protein</keyword>
<keyword evidence="5 6" id="KW-0949">S-adenosyl-L-methionine</keyword>
<evidence type="ECO:0000313" key="7">
    <source>
        <dbReference type="EMBL" id="ABM27941.1"/>
    </source>
</evidence>
<dbReference type="GO" id="GO:0032259">
    <property type="term" value="P:methylation"/>
    <property type="evidence" value="ECO:0007669"/>
    <property type="project" value="UniProtKB-KW"/>
</dbReference>
<dbReference type="EC" id="2.1.1.-" evidence="6"/>
<protein>
    <recommendedName>
        <fullName evidence="6">Ribosomal protein L11 methyltransferase</fullName>
        <shortName evidence="6">L11 Mtase</shortName>
        <ecNumber evidence="6">2.1.1.-</ecNumber>
    </recommendedName>
</protein>
<evidence type="ECO:0000256" key="4">
    <source>
        <dbReference type="ARBA" id="ARBA00022679"/>
    </source>
</evidence>
<dbReference type="InterPro" id="IPR029063">
    <property type="entry name" value="SAM-dependent_MTases_sf"/>
</dbReference>
<keyword evidence="4 6" id="KW-0808">Transferase</keyword>
<feature type="binding site" evidence="6">
    <location>
        <position position="131"/>
    </location>
    <ligand>
        <name>S-adenosyl-L-methionine</name>
        <dbReference type="ChEBI" id="CHEBI:59789"/>
    </ligand>
</feature>
<dbReference type="GO" id="GO:0005840">
    <property type="term" value="C:ribosome"/>
    <property type="evidence" value="ECO:0007669"/>
    <property type="project" value="UniProtKB-KW"/>
</dbReference>
<comment type="function">
    <text evidence="6">Methylates ribosomal protein L11.</text>
</comment>
<sequence length="283" mass="30156">MPQLHRLDIIVPEESAELASGLLSQKVAFGWEEESLPTGEVRLRVHCENAPFIEALVADVRAFLPDALLDREDVEAADWLASWREFFTPVPVGTHFLVIPPWLRDSAPLEGRMPIVIEPKTAFGTGHHPTTALCLGVVSQLAAEGRIRAGMSFLDLGTGSGILGIGCALLGLSGTGTDIDPLAVENADENRHINGVAEAFDVMAGSTEVVRGRTFDVVLANILAQPLKELAADITALKGDAGCLVLSGLLEVQADGVEAAYRAQGLGPARRIIDGEWAALVWE</sequence>
<proteinExistence type="inferred from homology"/>
<keyword evidence="3 6" id="KW-0489">Methyltransferase</keyword>
<dbReference type="PANTHER" id="PTHR43648:SF1">
    <property type="entry name" value="ELECTRON TRANSFER FLAVOPROTEIN BETA SUBUNIT LYSINE METHYLTRANSFERASE"/>
    <property type="match status" value="1"/>
</dbReference>
<gene>
    <name evidence="6" type="primary">prmA</name>
    <name evidence="7" type="ordered locus">Dvul_0920</name>
</gene>
<dbReference type="SUPFAM" id="SSF53335">
    <property type="entry name" value="S-adenosyl-L-methionine-dependent methyltransferases"/>
    <property type="match status" value="1"/>
</dbReference>
<dbReference type="PANTHER" id="PTHR43648">
    <property type="entry name" value="ELECTRON TRANSFER FLAVOPROTEIN BETA SUBUNIT LYSINE METHYLTRANSFERASE"/>
    <property type="match status" value="1"/>
</dbReference>
<dbReference type="HAMAP" id="MF_00735">
    <property type="entry name" value="Methyltr_PrmA"/>
    <property type="match status" value="1"/>
</dbReference>
<dbReference type="KEGG" id="dvl:Dvul_0920"/>
<feature type="binding site" evidence="6">
    <location>
        <position position="221"/>
    </location>
    <ligand>
        <name>S-adenosyl-L-methionine</name>
        <dbReference type="ChEBI" id="CHEBI:59789"/>
    </ligand>
</feature>
<dbReference type="CDD" id="cd02440">
    <property type="entry name" value="AdoMet_MTases"/>
    <property type="match status" value="1"/>
</dbReference>
<evidence type="ECO:0000256" key="3">
    <source>
        <dbReference type="ARBA" id="ARBA00022603"/>
    </source>
</evidence>
<dbReference type="GO" id="GO:0016279">
    <property type="term" value="F:protein-lysine N-methyltransferase activity"/>
    <property type="evidence" value="ECO:0007669"/>
    <property type="project" value="RHEA"/>
</dbReference>
<dbReference type="InterPro" id="IPR050078">
    <property type="entry name" value="Ribosomal_L11_MeTrfase_PrmA"/>
</dbReference>
<accession>A0A0H3A8Y6</accession>
<evidence type="ECO:0000313" key="8">
    <source>
        <dbReference type="Proteomes" id="UP000009173"/>
    </source>
</evidence>
<evidence type="ECO:0000256" key="1">
    <source>
        <dbReference type="ARBA" id="ARBA00009741"/>
    </source>
</evidence>
<dbReference type="Proteomes" id="UP000009173">
    <property type="component" value="Chromosome"/>
</dbReference>
<reference evidence="8" key="1">
    <citation type="journal article" date="2009" name="Environ. Microbiol.">
        <title>Contribution of mobile genetic elements to Desulfovibrio vulgaris genome plasticity.</title>
        <authorList>
            <person name="Walker C.B."/>
            <person name="Stolyar S."/>
            <person name="Chivian D."/>
            <person name="Pinel N."/>
            <person name="Gabster J.A."/>
            <person name="Dehal P.S."/>
            <person name="He Z."/>
            <person name="Yang Z.K."/>
            <person name="Yen H.C."/>
            <person name="Zhou J."/>
            <person name="Wall J.D."/>
            <person name="Hazen T.C."/>
            <person name="Arkin A.P."/>
            <person name="Stahl D.A."/>
        </authorList>
    </citation>
    <scope>NUCLEOTIDE SEQUENCE [LARGE SCALE GENOMIC DNA]</scope>
    <source>
        <strain evidence="8">DP4</strain>
    </source>
</reference>
<comment type="subcellular location">
    <subcellularLocation>
        <location evidence="6">Cytoplasm</location>
    </subcellularLocation>
</comment>
<keyword evidence="2 6" id="KW-0963">Cytoplasm</keyword>